<reference evidence="3 4" key="1">
    <citation type="journal article" date="2017" name="Int. J. Syst. Evol. Microbiol.">
        <title>Jeotgalibaca porci sp. nov. and Jeotgalibaca arthritidis sp. nov., isolated from pigs, and emended description of the genus Jeotgalibaca.</title>
        <authorList>
            <person name="Zamora L."/>
            <person name="Perez-Sancho M."/>
            <person name="Dominguez L."/>
            <person name="Fernandez-Garayzabal J.F."/>
            <person name="Vela A.I."/>
        </authorList>
    </citation>
    <scope>NUCLEOTIDE SEQUENCE [LARGE SCALE GENOMIC DNA]</scope>
    <source>
        <strain evidence="3 4">CCUG 69148</strain>
    </source>
</reference>
<protein>
    <submittedName>
        <fullName evidence="3">PspA/IM30 family protein</fullName>
    </submittedName>
</protein>
<dbReference type="RefSeq" id="WP_166062991.1">
    <property type="nucleotide sequence ID" value="NZ_CP049889.1"/>
</dbReference>
<evidence type="ECO:0000313" key="4">
    <source>
        <dbReference type="Proteomes" id="UP000501830"/>
    </source>
</evidence>
<dbReference type="KEGG" id="jpo:G7058_07760"/>
<feature type="coiled-coil region" evidence="2">
    <location>
        <begin position="54"/>
        <end position="81"/>
    </location>
</feature>
<comment type="similarity">
    <text evidence="1">Belongs to the PspA/Vipp/IM30 family.</text>
</comment>
<dbReference type="GeneID" id="94553176"/>
<feature type="coiled-coil region" evidence="2">
    <location>
        <begin position="115"/>
        <end position="165"/>
    </location>
</feature>
<accession>A0A6G7WI37</accession>
<gene>
    <name evidence="3" type="ORF">G7058_07760</name>
</gene>
<dbReference type="PANTHER" id="PTHR31088:SF6">
    <property type="entry name" value="PHAGE SHOCK PROTEIN A"/>
    <property type="match status" value="1"/>
</dbReference>
<dbReference type="InterPro" id="IPR007157">
    <property type="entry name" value="PspA_VIPP1"/>
</dbReference>
<proteinExistence type="inferred from homology"/>
<dbReference type="Pfam" id="PF04012">
    <property type="entry name" value="PspA_IM30"/>
    <property type="match status" value="1"/>
</dbReference>
<dbReference type="Proteomes" id="UP000501830">
    <property type="component" value="Chromosome"/>
</dbReference>
<dbReference type="PANTHER" id="PTHR31088">
    <property type="entry name" value="MEMBRANE-ASSOCIATED PROTEIN VIPP1, CHLOROPLASTIC"/>
    <property type="match status" value="1"/>
</dbReference>
<sequence length="225" mass="25245">MSILGRFSDIISANVNAVIDRMEDPEKMIDQYLRDMMEDLAEVKQNTAGVMAEETRAKREVDQNEAEVNKYNELAKKALEAGNEDDARIFLSKKQEIESVGAGLATSYASAHENAVKMRQMHDKLAKDIETLRQRRSMIKGKMSVAKAQEKLNDVSENVTRSESAMGSFKRMEDKANRMLDEANAMSELNSEPVDSAKALEEKYASQTSAAVEDELERLKKDLGM</sequence>
<evidence type="ECO:0000256" key="1">
    <source>
        <dbReference type="ARBA" id="ARBA00043985"/>
    </source>
</evidence>
<keyword evidence="4" id="KW-1185">Reference proteome</keyword>
<evidence type="ECO:0000256" key="2">
    <source>
        <dbReference type="SAM" id="Coils"/>
    </source>
</evidence>
<keyword evidence="2" id="KW-0175">Coiled coil</keyword>
<dbReference type="EMBL" id="CP049889">
    <property type="protein sequence ID" value="QIK51930.1"/>
    <property type="molecule type" value="Genomic_DNA"/>
</dbReference>
<organism evidence="3 4">
    <name type="scientific">Jeotgalibaca porci</name>
    <dbReference type="NCBI Taxonomy" id="1868793"/>
    <lineage>
        <taxon>Bacteria</taxon>
        <taxon>Bacillati</taxon>
        <taxon>Bacillota</taxon>
        <taxon>Bacilli</taxon>
        <taxon>Lactobacillales</taxon>
        <taxon>Carnobacteriaceae</taxon>
        <taxon>Jeotgalibaca</taxon>
    </lineage>
</organism>
<dbReference type="AlphaFoldDB" id="A0A6G7WI37"/>
<name>A0A6G7WI37_9LACT</name>
<evidence type="ECO:0000313" key="3">
    <source>
        <dbReference type="EMBL" id="QIK51930.1"/>
    </source>
</evidence>